<accession>A0A0A8YWW1</accession>
<organism evidence="1">
    <name type="scientific">Arundo donax</name>
    <name type="common">Giant reed</name>
    <name type="synonym">Donax arundinaceus</name>
    <dbReference type="NCBI Taxonomy" id="35708"/>
    <lineage>
        <taxon>Eukaryota</taxon>
        <taxon>Viridiplantae</taxon>
        <taxon>Streptophyta</taxon>
        <taxon>Embryophyta</taxon>
        <taxon>Tracheophyta</taxon>
        <taxon>Spermatophyta</taxon>
        <taxon>Magnoliopsida</taxon>
        <taxon>Liliopsida</taxon>
        <taxon>Poales</taxon>
        <taxon>Poaceae</taxon>
        <taxon>PACMAD clade</taxon>
        <taxon>Arundinoideae</taxon>
        <taxon>Arundineae</taxon>
        <taxon>Arundo</taxon>
    </lineage>
</organism>
<reference evidence="1" key="1">
    <citation type="submission" date="2014-09" db="EMBL/GenBank/DDBJ databases">
        <authorList>
            <person name="Magalhaes I.L.F."/>
            <person name="Oliveira U."/>
            <person name="Santos F.R."/>
            <person name="Vidigal T.H.D.A."/>
            <person name="Brescovit A.D."/>
            <person name="Santos A.J."/>
        </authorList>
    </citation>
    <scope>NUCLEOTIDE SEQUENCE</scope>
    <source>
        <tissue evidence="1">Shoot tissue taken approximately 20 cm above the soil surface</tissue>
    </source>
</reference>
<protein>
    <submittedName>
        <fullName evidence="1">Uncharacterized protein</fullName>
    </submittedName>
</protein>
<reference evidence="1" key="2">
    <citation type="journal article" date="2015" name="Data Brief">
        <title>Shoot transcriptome of the giant reed, Arundo donax.</title>
        <authorList>
            <person name="Barrero R.A."/>
            <person name="Guerrero F.D."/>
            <person name="Moolhuijzen P."/>
            <person name="Goolsby J.A."/>
            <person name="Tidwell J."/>
            <person name="Bellgard S.E."/>
            <person name="Bellgard M.I."/>
        </authorList>
    </citation>
    <scope>NUCLEOTIDE SEQUENCE</scope>
    <source>
        <tissue evidence="1">Shoot tissue taken approximately 20 cm above the soil surface</tissue>
    </source>
</reference>
<name>A0A0A8YWW1_ARUDO</name>
<dbReference type="AlphaFoldDB" id="A0A0A8YWW1"/>
<dbReference type="EMBL" id="GBRH01268900">
    <property type="protein sequence ID" value="JAD28995.1"/>
    <property type="molecule type" value="Transcribed_RNA"/>
</dbReference>
<proteinExistence type="predicted"/>
<sequence length="39" mass="4459">MIIINEKAQIHHPCSERGLMMSRCIVLLGHAGRSYFQCD</sequence>
<evidence type="ECO:0000313" key="1">
    <source>
        <dbReference type="EMBL" id="JAD28995.1"/>
    </source>
</evidence>